<dbReference type="Pfam" id="PF00403">
    <property type="entry name" value="HMA"/>
    <property type="match status" value="1"/>
</dbReference>
<evidence type="ECO:0000256" key="1">
    <source>
        <dbReference type="ARBA" id="ARBA00022723"/>
    </source>
</evidence>
<reference evidence="4" key="1">
    <citation type="journal article" date="2019" name="Int. J. Syst. Evol. Microbiol.">
        <title>The Global Catalogue of Microorganisms (GCM) 10K type strain sequencing project: providing services to taxonomists for standard genome sequencing and annotation.</title>
        <authorList>
            <consortium name="The Broad Institute Genomics Platform"/>
            <consortium name="The Broad Institute Genome Sequencing Center for Infectious Disease"/>
            <person name="Wu L."/>
            <person name="Ma J."/>
        </authorList>
    </citation>
    <scope>NUCLEOTIDE SEQUENCE [LARGE SCALE GENOMIC DNA]</scope>
    <source>
        <strain evidence="4">JCM 17106</strain>
    </source>
</reference>
<dbReference type="PROSITE" id="PS01047">
    <property type="entry name" value="HMA_1"/>
    <property type="match status" value="1"/>
</dbReference>
<dbReference type="InterPro" id="IPR036163">
    <property type="entry name" value="HMA_dom_sf"/>
</dbReference>
<dbReference type="Gene3D" id="3.30.70.100">
    <property type="match status" value="1"/>
</dbReference>
<gene>
    <name evidence="3" type="ORF">GCM10022393_11060</name>
</gene>
<evidence type="ECO:0000313" key="4">
    <source>
        <dbReference type="Proteomes" id="UP001500459"/>
    </source>
</evidence>
<protein>
    <recommendedName>
        <fullName evidence="2">HMA domain-containing protein</fullName>
    </recommendedName>
</protein>
<dbReference type="InterPro" id="IPR017969">
    <property type="entry name" value="Heavy-metal-associated_CS"/>
</dbReference>
<sequence length="109" mass="12268">MIMTQVPLYFTNKENMKTVVSVQNLKCAGCESTIAKRLNKLKGIRDISVNLNDCTISFSYKTDNGIETVEKELTKLGYPLEGNRNKIGTKITSYLNCAIGRINKSHHQK</sequence>
<name>A0ABP7XFV2_9FLAO</name>
<comment type="caution">
    <text evidence="3">The sequence shown here is derived from an EMBL/GenBank/DDBJ whole genome shotgun (WGS) entry which is preliminary data.</text>
</comment>
<dbReference type="SUPFAM" id="SSF55008">
    <property type="entry name" value="HMA, heavy metal-associated domain"/>
    <property type="match status" value="1"/>
</dbReference>
<dbReference type="EMBL" id="BAABCW010000003">
    <property type="protein sequence ID" value="GAA4112557.1"/>
    <property type="molecule type" value="Genomic_DNA"/>
</dbReference>
<accession>A0ABP7XFV2</accession>
<organism evidence="3 4">
    <name type="scientific">Aquimarina addita</name>
    <dbReference type="NCBI Taxonomy" id="870485"/>
    <lineage>
        <taxon>Bacteria</taxon>
        <taxon>Pseudomonadati</taxon>
        <taxon>Bacteroidota</taxon>
        <taxon>Flavobacteriia</taxon>
        <taxon>Flavobacteriales</taxon>
        <taxon>Flavobacteriaceae</taxon>
        <taxon>Aquimarina</taxon>
    </lineage>
</organism>
<dbReference type="CDD" id="cd00371">
    <property type="entry name" value="HMA"/>
    <property type="match status" value="1"/>
</dbReference>
<dbReference type="Proteomes" id="UP001500459">
    <property type="component" value="Unassembled WGS sequence"/>
</dbReference>
<proteinExistence type="predicted"/>
<dbReference type="InterPro" id="IPR006121">
    <property type="entry name" value="HMA_dom"/>
</dbReference>
<keyword evidence="1" id="KW-0479">Metal-binding</keyword>
<feature type="domain" description="HMA" evidence="2">
    <location>
        <begin position="16"/>
        <end position="81"/>
    </location>
</feature>
<keyword evidence="4" id="KW-1185">Reference proteome</keyword>
<evidence type="ECO:0000313" key="3">
    <source>
        <dbReference type="EMBL" id="GAA4112557.1"/>
    </source>
</evidence>
<evidence type="ECO:0000259" key="2">
    <source>
        <dbReference type="PROSITE" id="PS50846"/>
    </source>
</evidence>
<dbReference type="PROSITE" id="PS50846">
    <property type="entry name" value="HMA_2"/>
    <property type="match status" value="1"/>
</dbReference>